<dbReference type="NCBIfam" id="TIGR00778">
    <property type="entry name" value="ahpD_dom"/>
    <property type="match status" value="1"/>
</dbReference>
<dbReference type="InterPro" id="IPR004675">
    <property type="entry name" value="AhpD_core"/>
</dbReference>
<dbReference type="InterPro" id="IPR029032">
    <property type="entry name" value="AhpD-like"/>
</dbReference>
<keyword evidence="1" id="KW-0560">Oxidoreductase</keyword>
<comment type="caution">
    <text evidence="1">The sequence shown here is derived from an EMBL/GenBank/DDBJ whole genome shotgun (WGS) entry which is preliminary data.</text>
</comment>
<name>A0A561WBU3_ACTTI</name>
<sequence length="321" mass="33471">MTRMLGAERLLARLTRGVSQQQVRYVAAVPAAAATPRVRAVYAQVERDFGMLAPPVSLHAPSPDVLAAAWVLLRETLLAGDRSARAGKEAVAASVSAMNACPYCVQVHTATLTGLRRHPVEGRPADLSRTAVAVTFHYLNRMVNIFLGDPPLSAVPAGVRPAAARGAERLLGHLGARSHTPGASLDLLGVAEPPADLAWAGTGVVADALARACAAVEARAREAVPAPVAELVTARLVDWTGAPAGIDARRTCAAAAEQLPASCRASGRLLLLTAFASYQVTAADIAAFRRERDGDAALIEATAWAALAAARRWGRLLTAAR</sequence>
<dbReference type="AlphaFoldDB" id="A0A561WBU3"/>
<dbReference type="Gene3D" id="1.20.1290.10">
    <property type="entry name" value="AhpD-like"/>
    <property type="match status" value="1"/>
</dbReference>
<organism evidence="1 2">
    <name type="scientific">Actinoplanes teichomyceticus</name>
    <dbReference type="NCBI Taxonomy" id="1867"/>
    <lineage>
        <taxon>Bacteria</taxon>
        <taxon>Bacillati</taxon>
        <taxon>Actinomycetota</taxon>
        <taxon>Actinomycetes</taxon>
        <taxon>Micromonosporales</taxon>
        <taxon>Micromonosporaceae</taxon>
        <taxon>Actinoplanes</taxon>
    </lineage>
</organism>
<proteinExistence type="predicted"/>
<protein>
    <submittedName>
        <fullName evidence="1">AhpD family alkylhydroperoxidase</fullName>
    </submittedName>
</protein>
<evidence type="ECO:0000313" key="1">
    <source>
        <dbReference type="EMBL" id="TWG21338.1"/>
    </source>
</evidence>
<dbReference type="GO" id="GO:0051920">
    <property type="term" value="F:peroxiredoxin activity"/>
    <property type="evidence" value="ECO:0007669"/>
    <property type="project" value="InterPro"/>
</dbReference>
<keyword evidence="2" id="KW-1185">Reference proteome</keyword>
<accession>A0A561WBU3</accession>
<reference evidence="1 2" key="1">
    <citation type="submission" date="2019-06" db="EMBL/GenBank/DDBJ databases">
        <title>Sequencing the genomes of 1000 actinobacteria strains.</title>
        <authorList>
            <person name="Klenk H.-P."/>
        </authorList>
    </citation>
    <scope>NUCLEOTIDE SEQUENCE [LARGE SCALE GENOMIC DNA]</scope>
    <source>
        <strain evidence="1 2">DSM 43866</strain>
    </source>
</reference>
<gene>
    <name evidence="1" type="ORF">FHX34_103876</name>
</gene>
<dbReference type="EMBL" id="VIWY01000003">
    <property type="protein sequence ID" value="TWG21338.1"/>
    <property type="molecule type" value="Genomic_DNA"/>
</dbReference>
<evidence type="ECO:0000313" key="2">
    <source>
        <dbReference type="Proteomes" id="UP000320239"/>
    </source>
</evidence>
<dbReference type="Proteomes" id="UP000320239">
    <property type="component" value="Unassembled WGS sequence"/>
</dbReference>
<dbReference type="SUPFAM" id="SSF69118">
    <property type="entry name" value="AhpD-like"/>
    <property type="match status" value="1"/>
</dbReference>
<keyword evidence="1" id="KW-0575">Peroxidase</keyword>